<organism evidence="2 3">
    <name type="scientific">Paenibacillus lemnae</name>
    <dbReference type="NCBI Taxonomy" id="1330551"/>
    <lineage>
        <taxon>Bacteria</taxon>
        <taxon>Bacillati</taxon>
        <taxon>Bacillota</taxon>
        <taxon>Bacilli</taxon>
        <taxon>Bacillales</taxon>
        <taxon>Paenibacillaceae</taxon>
        <taxon>Paenibacillus</taxon>
    </lineage>
</organism>
<name>A0A848MCC7_PAELE</name>
<keyword evidence="3" id="KW-1185">Reference proteome</keyword>
<proteinExistence type="predicted"/>
<dbReference type="Gene3D" id="3.40.630.30">
    <property type="match status" value="1"/>
</dbReference>
<keyword evidence="2" id="KW-0808">Transferase</keyword>
<dbReference type="EMBL" id="JABBPN010000021">
    <property type="protein sequence ID" value="NMO97692.1"/>
    <property type="molecule type" value="Genomic_DNA"/>
</dbReference>
<protein>
    <submittedName>
        <fullName evidence="2">GNAT family N-acetyltransferase</fullName>
    </submittedName>
</protein>
<sequence length="174" mass="21044">MNIQPVDIVRVEETQKSVLRQLIELYEYDFSEFNDRDVNDYGLYDYKYFDYYWTEQDRHPYFIKVENKYAGFILINNYCYLQQGAKAKSIAEFFVMRKYRRRGVGQKAAVKIFDMHQGDWEVLQHGNNEGSKFFWKKVIEEYTDGAFELLEVDTEFWKGQGYIFNNVFRKGELN</sequence>
<dbReference type="SUPFAM" id="SSF55729">
    <property type="entry name" value="Acyl-CoA N-acyltransferases (Nat)"/>
    <property type="match status" value="1"/>
</dbReference>
<gene>
    <name evidence="2" type="ORF">HII30_18165</name>
</gene>
<dbReference type="PROSITE" id="PS51186">
    <property type="entry name" value="GNAT"/>
    <property type="match status" value="1"/>
</dbReference>
<accession>A0A848MCC7</accession>
<dbReference type="InterPro" id="IPR000182">
    <property type="entry name" value="GNAT_dom"/>
</dbReference>
<evidence type="ECO:0000313" key="2">
    <source>
        <dbReference type="EMBL" id="NMO97692.1"/>
    </source>
</evidence>
<evidence type="ECO:0000259" key="1">
    <source>
        <dbReference type="PROSITE" id="PS51186"/>
    </source>
</evidence>
<reference evidence="2 3" key="1">
    <citation type="submission" date="2020-04" db="EMBL/GenBank/DDBJ databases">
        <title>Paenibacillus algicola sp. nov., a novel marine bacterium producing alginate lyase.</title>
        <authorList>
            <person name="Huang H."/>
        </authorList>
    </citation>
    <scope>NUCLEOTIDE SEQUENCE [LARGE SCALE GENOMIC DNA]</scope>
    <source>
        <strain evidence="2 3">L7-75</strain>
    </source>
</reference>
<comment type="caution">
    <text evidence="2">The sequence shown here is derived from an EMBL/GenBank/DDBJ whole genome shotgun (WGS) entry which is preliminary data.</text>
</comment>
<dbReference type="AlphaFoldDB" id="A0A848MCC7"/>
<dbReference type="Pfam" id="PF00583">
    <property type="entry name" value="Acetyltransf_1"/>
    <property type="match status" value="1"/>
</dbReference>
<dbReference type="InterPro" id="IPR016181">
    <property type="entry name" value="Acyl_CoA_acyltransferase"/>
</dbReference>
<evidence type="ECO:0000313" key="3">
    <source>
        <dbReference type="Proteomes" id="UP000565468"/>
    </source>
</evidence>
<dbReference type="RefSeq" id="WP_169506467.1">
    <property type="nucleotide sequence ID" value="NZ_JABBPN010000021.1"/>
</dbReference>
<dbReference type="GO" id="GO:0016747">
    <property type="term" value="F:acyltransferase activity, transferring groups other than amino-acyl groups"/>
    <property type="evidence" value="ECO:0007669"/>
    <property type="project" value="InterPro"/>
</dbReference>
<feature type="domain" description="N-acetyltransferase" evidence="1">
    <location>
        <begin position="6"/>
        <end position="174"/>
    </location>
</feature>
<dbReference type="Proteomes" id="UP000565468">
    <property type="component" value="Unassembled WGS sequence"/>
</dbReference>